<evidence type="ECO:0000313" key="3">
    <source>
        <dbReference type="EMBL" id="MDT0572782.1"/>
    </source>
</evidence>
<gene>
    <name evidence="3" type="ORF">RM704_35875</name>
</gene>
<dbReference type="PRINTS" id="PR00081">
    <property type="entry name" value="GDHRDH"/>
</dbReference>
<dbReference type="Pfam" id="PF00106">
    <property type="entry name" value="adh_short"/>
    <property type="match status" value="1"/>
</dbReference>
<reference evidence="3" key="1">
    <citation type="submission" date="2024-05" db="EMBL/GenBank/DDBJ databases">
        <title>30 novel species of actinomycetes from the DSMZ collection.</title>
        <authorList>
            <person name="Nouioui I."/>
        </authorList>
    </citation>
    <scope>NUCLEOTIDE SEQUENCE</scope>
    <source>
        <strain evidence="3">DSM 3412</strain>
    </source>
</reference>
<dbReference type="InterPro" id="IPR002347">
    <property type="entry name" value="SDR_fam"/>
</dbReference>
<organism evidence="3 4">
    <name type="scientific">Streptomyces gottesmaniae</name>
    <dbReference type="NCBI Taxonomy" id="3075518"/>
    <lineage>
        <taxon>Bacteria</taxon>
        <taxon>Bacillati</taxon>
        <taxon>Actinomycetota</taxon>
        <taxon>Actinomycetes</taxon>
        <taxon>Kitasatosporales</taxon>
        <taxon>Streptomycetaceae</taxon>
        <taxon>Streptomyces</taxon>
    </lineage>
</organism>
<dbReference type="Proteomes" id="UP001180737">
    <property type="component" value="Unassembled WGS sequence"/>
</dbReference>
<dbReference type="Gene3D" id="3.40.50.720">
    <property type="entry name" value="NAD(P)-binding Rossmann-like Domain"/>
    <property type="match status" value="1"/>
</dbReference>
<dbReference type="RefSeq" id="WP_078936984.1">
    <property type="nucleotide sequence ID" value="NZ_JAVRFJ010000042.1"/>
</dbReference>
<dbReference type="InterPro" id="IPR036291">
    <property type="entry name" value="NAD(P)-bd_dom_sf"/>
</dbReference>
<evidence type="ECO:0000313" key="4">
    <source>
        <dbReference type="Proteomes" id="UP001180737"/>
    </source>
</evidence>
<sequence length="306" mass="32476">MASGVDVVDQDNVFQARVFMSHRTGRDRTGRDWWPADRAVDRAVRRVEQCRFRAGGDLGRCVGALHMGVGLGGGEERAISATTARNRLRTGDDSVVQDRHHVQLGGIDPHVSPGRAAIDGVGARRSAVRYGCTPTFATADTPRSTIAVDVTAVVRLTHEMLPAMRARGRGRIVNVASTIAFQPAPLHAVYGGAKAFVLSFSQALAEETRGSGVTVTALCPGPTRTGFTDALKADVSHTAIYRKLAEPGPVVDAGLRALDRGRPVIVPGLCNRAMTILGRITPPGLLIRLTARMLSAADKPGHAASR</sequence>
<dbReference type="InterPro" id="IPR020904">
    <property type="entry name" value="Sc_DH/Rdtase_CS"/>
</dbReference>
<dbReference type="SUPFAM" id="SSF51735">
    <property type="entry name" value="NAD(P)-binding Rossmann-fold domains"/>
    <property type="match status" value="1"/>
</dbReference>
<proteinExistence type="inferred from homology"/>
<dbReference type="PANTHER" id="PTHR43391">
    <property type="entry name" value="RETINOL DEHYDROGENASE-RELATED"/>
    <property type="match status" value="1"/>
</dbReference>
<evidence type="ECO:0000256" key="1">
    <source>
        <dbReference type="ARBA" id="ARBA00006484"/>
    </source>
</evidence>
<dbReference type="PROSITE" id="PS00061">
    <property type="entry name" value="ADH_SHORT"/>
    <property type="match status" value="1"/>
</dbReference>
<keyword evidence="4" id="KW-1185">Reference proteome</keyword>
<comment type="caution">
    <text evidence="3">The sequence shown here is derived from an EMBL/GenBank/DDBJ whole genome shotgun (WGS) entry which is preliminary data.</text>
</comment>
<accession>A0ABU2Z889</accession>
<dbReference type="PANTHER" id="PTHR43391:SF12">
    <property type="entry name" value="OXIDOREDUCTASE EPHD-RELATED"/>
    <property type="match status" value="1"/>
</dbReference>
<comment type="similarity">
    <text evidence="1">Belongs to the short-chain dehydrogenases/reductases (SDR) family.</text>
</comment>
<dbReference type="EMBL" id="JAVRFJ010000042">
    <property type="protein sequence ID" value="MDT0572782.1"/>
    <property type="molecule type" value="Genomic_DNA"/>
</dbReference>
<name>A0ABU2Z889_9ACTN</name>
<evidence type="ECO:0000256" key="2">
    <source>
        <dbReference type="ARBA" id="ARBA00023002"/>
    </source>
</evidence>
<keyword evidence="2" id="KW-0560">Oxidoreductase</keyword>
<protein>
    <submittedName>
        <fullName evidence="3">SDR family NAD(P)-dependent oxidoreductase</fullName>
    </submittedName>
</protein>